<name>W5STI2_9SPIR</name>
<dbReference type="OrthoDB" id="350465at2"/>
<organism evidence="1 2">
    <name type="scientific">Borrelia coriaceae ATCC 43381</name>
    <dbReference type="NCBI Taxonomy" id="1408429"/>
    <lineage>
        <taxon>Bacteria</taxon>
        <taxon>Pseudomonadati</taxon>
        <taxon>Spirochaetota</taxon>
        <taxon>Spirochaetia</taxon>
        <taxon>Spirochaetales</taxon>
        <taxon>Borreliaceae</taxon>
        <taxon>Borrelia</taxon>
    </lineage>
</organism>
<dbReference type="Proteomes" id="UP000019330">
    <property type="component" value="Chromosome"/>
</dbReference>
<dbReference type="AlphaFoldDB" id="W5STI2"/>
<evidence type="ECO:0000313" key="1">
    <source>
        <dbReference type="EMBL" id="AHH10250.1"/>
    </source>
</evidence>
<keyword evidence="2" id="KW-1185">Reference proteome</keyword>
<proteinExistence type="predicted"/>
<dbReference type="STRING" id="1313292.BCO_0105700"/>
<dbReference type="RefSeq" id="WP_025407778.1">
    <property type="nucleotide sequence ID" value="NZ_CP005745.1"/>
</dbReference>
<accession>W5STI2</accession>
<dbReference type="PATRIC" id="fig|1313292.3.peg.93"/>
<gene>
    <name evidence="1" type="ORF">BCO_0105700</name>
</gene>
<protein>
    <submittedName>
        <fullName evidence="1">Uncharacterized protein</fullName>
    </submittedName>
</protein>
<reference evidence="1" key="1">
    <citation type="submission" date="2013-04" db="EMBL/GenBank/DDBJ databases">
        <title>Comparative Genomics of Relapsing Fever Spirochetes.</title>
        <authorList>
            <person name="Schwan T.G."/>
            <person name="Raffel S.J."/>
            <person name="Porcella S.F."/>
            <person name="Martens C.A."/>
            <person name="Bruno D.P."/>
            <person name="Ricklefs S.M."/>
            <person name="Barbian K.B."/>
        </authorList>
    </citation>
    <scope>NUCLEOTIDE SEQUENCE [LARGE SCALE GENOMIC DNA]</scope>
    <source>
        <strain evidence="1">Co53</strain>
    </source>
</reference>
<dbReference type="eggNOG" id="ENOG50335X4">
    <property type="taxonomic scope" value="Bacteria"/>
</dbReference>
<dbReference type="EMBL" id="CP005745">
    <property type="protein sequence ID" value="AHH10250.1"/>
    <property type="molecule type" value="Genomic_DNA"/>
</dbReference>
<sequence length="180" mass="21142">MLSSYYYVVSSLPYLDLNSGSESISSFFDNVEVALNKEDFLYLKALSEFKFVKGRLKIIDQFLEFEEIIKYTLAAIRAEKLGFSRDMYLESSYFSSYYVGILKPLLLKENPFEVELGLDMLKWQFLTELEVGNDFNFEKLVIYFLKLMLVSRRSLFIEEIGENNFDDVCQELSMQISKNF</sequence>
<evidence type="ECO:0000313" key="2">
    <source>
        <dbReference type="Proteomes" id="UP000019330"/>
    </source>
</evidence>
<dbReference type="HOGENOM" id="CLU_121454_0_0_12"/>